<evidence type="ECO:0000259" key="4">
    <source>
        <dbReference type="PROSITE" id="PS50042"/>
    </source>
</evidence>
<dbReference type="PROSITE" id="PS50042">
    <property type="entry name" value="CNMP_BINDING_3"/>
    <property type="match status" value="1"/>
</dbReference>
<dbReference type="EMBL" id="CAADGH010000030">
    <property type="protein sequence ID" value="VFK75741.1"/>
    <property type="molecule type" value="Genomic_DNA"/>
</dbReference>
<dbReference type="GO" id="GO:0003700">
    <property type="term" value="F:DNA-binding transcription factor activity"/>
    <property type="evidence" value="ECO:0007669"/>
    <property type="project" value="InterPro"/>
</dbReference>
<dbReference type="AlphaFoldDB" id="A0A450XNL5"/>
<dbReference type="EMBL" id="CAADFQ010000019">
    <property type="protein sequence ID" value="VFK30915.1"/>
    <property type="molecule type" value="Genomic_DNA"/>
</dbReference>
<dbReference type="PROSITE" id="PS51063">
    <property type="entry name" value="HTH_CRP_2"/>
    <property type="match status" value="1"/>
</dbReference>
<sequence>MNSIARYPEYKMTIRSQLIDAPLPFSTPCDECALSGLCITSGADSVTKAQLKSAILHPAPFQPGDYLYRVGNRLKALYIVKSGFIKVYISTSYGEKQILGFHLPGELAGLDALGTNAHQCEAVALDTSRVCELPAAKLSEVCRLSPQVRRQLNRLMGRQLSNIQEVLLLLGKKSAEGRVAAFLLNMSARFKERGFSEHEFHLNMSRHDIANYLGLAVETVSRVFSRFQEEKLLYVRSRDIRIRDTDRLRRLVSDSPVKVF</sequence>
<keyword evidence="1" id="KW-0805">Transcription regulation</keyword>
<evidence type="ECO:0000313" key="8">
    <source>
        <dbReference type="EMBL" id="VFK75741.1"/>
    </source>
</evidence>
<dbReference type="PANTHER" id="PTHR24567">
    <property type="entry name" value="CRP FAMILY TRANSCRIPTIONAL REGULATORY PROTEIN"/>
    <property type="match status" value="1"/>
</dbReference>
<protein>
    <submittedName>
        <fullName evidence="7">Transcriptional regulator, Crp/Fnr family</fullName>
    </submittedName>
</protein>
<dbReference type="Pfam" id="PF00027">
    <property type="entry name" value="cNMP_binding"/>
    <property type="match status" value="1"/>
</dbReference>
<dbReference type="PRINTS" id="PR00034">
    <property type="entry name" value="HTHCRP"/>
</dbReference>
<dbReference type="InterPro" id="IPR018335">
    <property type="entry name" value="Tscrpt_reg_HTH_Crp-type_CS"/>
</dbReference>
<dbReference type="EMBL" id="CAADFO010000045">
    <property type="protein sequence ID" value="VFK29113.1"/>
    <property type="molecule type" value="Genomic_DNA"/>
</dbReference>
<dbReference type="InterPro" id="IPR018490">
    <property type="entry name" value="cNMP-bd_dom_sf"/>
</dbReference>
<dbReference type="InterPro" id="IPR012318">
    <property type="entry name" value="HTH_CRP"/>
</dbReference>
<gene>
    <name evidence="6" type="ORF">BECKMB1821G_GA0114241_104517</name>
    <name evidence="8" type="ORF">BECKMB1821H_GA0114242_103024</name>
    <name evidence="7" type="ORF">BECKMB1821I_GA0114274_101910</name>
</gene>
<dbReference type="PROSITE" id="PS00042">
    <property type="entry name" value="HTH_CRP_1"/>
    <property type="match status" value="1"/>
</dbReference>
<dbReference type="SUPFAM" id="SSF46785">
    <property type="entry name" value="Winged helix' DNA-binding domain"/>
    <property type="match status" value="1"/>
</dbReference>
<dbReference type="GO" id="GO:0003677">
    <property type="term" value="F:DNA binding"/>
    <property type="evidence" value="ECO:0007669"/>
    <property type="project" value="UniProtKB-KW"/>
</dbReference>
<evidence type="ECO:0000256" key="3">
    <source>
        <dbReference type="ARBA" id="ARBA00023163"/>
    </source>
</evidence>
<dbReference type="NCBIfam" id="NF008365">
    <property type="entry name" value="PRK11161.1"/>
    <property type="match status" value="1"/>
</dbReference>
<evidence type="ECO:0000313" key="6">
    <source>
        <dbReference type="EMBL" id="VFK29113.1"/>
    </source>
</evidence>
<evidence type="ECO:0000259" key="5">
    <source>
        <dbReference type="PROSITE" id="PS51063"/>
    </source>
</evidence>
<dbReference type="Gene3D" id="2.60.120.10">
    <property type="entry name" value="Jelly Rolls"/>
    <property type="match status" value="1"/>
</dbReference>
<feature type="domain" description="Cyclic nucleotide-binding" evidence="4">
    <location>
        <begin position="56"/>
        <end position="158"/>
    </location>
</feature>
<dbReference type="InterPro" id="IPR036390">
    <property type="entry name" value="WH_DNA-bd_sf"/>
</dbReference>
<dbReference type="CDD" id="cd00038">
    <property type="entry name" value="CAP_ED"/>
    <property type="match status" value="1"/>
</dbReference>
<dbReference type="FunFam" id="1.10.10.10:FF:000028">
    <property type="entry name" value="Fumarate/nitrate reduction transcriptional regulator Fnr"/>
    <property type="match status" value="1"/>
</dbReference>
<dbReference type="SMART" id="SM00100">
    <property type="entry name" value="cNMP"/>
    <property type="match status" value="1"/>
</dbReference>
<organism evidence="7">
    <name type="scientific">Candidatus Kentrum sp. MB</name>
    <dbReference type="NCBI Taxonomy" id="2138164"/>
    <lineage>
        <taxon>Bacteria</taxon>
        <taxon>Pseudomonadati</taxon>
        <taxon>Pseudomonadota</taxon>
        <taxon>Gammaproteobacteria</taxon>
        <taxon>Candidatus Kentrum</taxon>
    </lineage>
</organism>
<dbReference type="GO" id="GO:0005829">
    <property type="term" value="C:cytosol"/>
    <property type="evidence" value="ECO:0007669"/>
    <property type="project" value="TreeGrafter"/>
</dbReference>
<dbReference type="InterPro" id="IPR014710">
    <property type="entry name" value="RmlC-like_jellyroll"/>
</dbReference>
<dbReference type="Gene3D" id="1.10.10.10">
    <property type="entry name" value="Winged helix-like DNA-binding domain superfamily/Winged helix DNA-binding domain"/>
    <property type="match status" value="1"/>
</dbReference>
<feature type="domain" description="HTH crp-type" evidence="5">
    <location>
        <begin position="173"/>
        <end position="246"/>
    </location>
</feature>
<keyword evidence="2" id="KW-0238">DNA-binding</keyword>
<name>A0A450XNL5_9GAMM</name>
<evidence type="ECO:0000313" key="7">
    <source>
        <dbReference type="EMBL" id="VFK30915.1"/>
    </source>
</evidence>
<dbReference type="PANTHER" id="PTHR24567:SF75">
    <property type="entry name" value="FUMARATE AND NITRATE REDUCTION REGULATORY PROTEIN"/>
    <property type="match status" value="1"/>
</dbReference>
<evidence type="ECO:0000256" key="2">
    <source>
        <dbReference type="ARBA" id="ARBA00023125"/>
    </source>
</evidence>
<dbReference type="CDD" id="cd00092">
    <property type="entry name" value="HTH_CRP"/>
    <property type="match status" value="1"/>
</dbReference>
<keyword evidence="3" id="KW-0804">Transcription</keyword>
<dbReference type="Pfam" id="PF13545">
    <property type="entry name" value="HTH_Crp_2"/>
    <property type="match status" value="1"/>
</dbReference>
<reference evidence="7" key="1">
    <citation type="submission" date="2019-02" db="EMBL/GenBank/DDBJ databases">
        <authorList>
            <person name="Gruber-Vodicka R. H."/>
            <person name="Seah K. B. B."/>
        </authorList>
    </citation>
    <scope>NUCLEOTIDE SEQUENCE</scope>
    <source>
        <strain evidence="6">BECK_BZ197</strain>
        <strain evidence="8">BECK_BZ198</strain>
        <strain evidence="7">BECK_BZ199</strain>
    </source>
</reference>
<proteinExistence type="predicted"/>
<dbReference type="InterPro" id="IPR036388">
    <property type="entry name" value="WH-like_DNA-bd_sf"/>
</dbReference>
<dbReference type="SUPFAM" id="SSF51206">
    <property type="entry name" value="cAMP-binding domain-like"/>
    <property type="match status" value="1"/>
</dbReference>
<evidence type="ECO:0000256" key="1">
    <source>
        <dbReference type="ARBA" id="ARBA00023015"/>
    </source>
</evidence>
<dbReference type="InterPro" id="IPR050397">
    <property type="entry name" value="Env_Response_Regulators"/>
</dbReference>
<dbReference type="InterPro" id="IPR000595">
    <property type="entry name" value="cNMP-bd_dom"/>
</dbReference>
<dbReference type="SMART" id="SM00419">
    <property type="entry name" value="HTH_CRP"/>
    <property type="match status" value="1"/>
</dbReference>
<accession>A0A450XNL5</accession>